<evidence type="ECO:0000256" key="1">
    <source>
        <dbReference type="ARBA" id="ARBA00022801"/>
    </source>
</evidence>
<dbReference type="Gene3D" id="2.60.120.260">
    <property type="entry name" value="Galactose-binding domain-like"/>
    <property type="match status" value="1"/>
</dbReference>
<evidence type="ECO:0000313" key="5">
    <source>
        <dbReference type="Proteomes" id="UP000306402"/>
    </source>
</evidence>
<dbReference type="Gene3D" id="3.40.50.1820">
    <property type="entry name" value="alpha/beta hydrolase"/>
    <property type="match status" value="1"/>
</dbReference>
<dbReference type="RefSeq" id="WP_138364461.1">
    <property type="nucleotide sequence ID" value="NZ_VCEJ01000002.1"/>
</dbReference>
<name>A0A5R9L3V0_9BACT</name>
<dbReference type="SMART" id="SM00939">
    <property type="entry name" value="PepX_C"/>
    <property type="match status" value="1"/>
</dbReference>
<gene>
    <name evidence="4" type="ORF">FEN17_06490</name>
</gene>
<protein>
    <submittedName>
        <fullName evidence="4">CocE/NonD family hydrolase</fullName>
    </submittedName>
</protein>
<dbReference type="InterPro" id="IPR008979">
    <property type="entry name" value="Galactose-bd-like_sf"/>
</dbReference>
<dbReference type="SUPFAM" id="SSF49785">
    <property type="entry name" value="Galactose-binding domain-like"/>
    <property type="match status" value="1"/>
</dbReference>
<keyword evidence="5" id="KW-1185">Reference proteome</keyword>
<dbReference type="OrthoDB" id="319764at2"/>
<organism evidence="4 5">
    <name type="scientific">Dyadobacter luticola</name>
    <dbReference type="NCBI Taxonomy" id="1979387"/>
    <lineage>
        <taxon>Bacteria</taxon>
        <taxon>Pseudomonadati</taxon>
        <taxon>Bacteroidota</taxon>
        <taxon>Cytophagia</taxon>
        <taxon>Cytophagales</taxon>
        <taxon>Spirosomataceae</taxon>
        <taxon>Dyadobacter</taxon>
    </lineage>
</organism>
<accession>A0A5R9L3V0</accession>
<dbReference type="Pfam" id="PF08530">
    <property type="entry name" value="PepX_C"/>
    <property type="match status" value="1"/>
</dbReference>
<dbReference type="SUPFAM" id="SSF53474">
    <property type="entry name" value="alpha/beta-Hydrolases"/>
    <property type="match status" value="1"/>
</dbReference>
<dbReference type="EMBL" id="VCEJ01000002">
    <property type="protein sequence ID" value="TLV03254.1"/>
    <property type="molecule type" value="Genomic_DNA"/>
</dbReference>
<dbReference type="Proteomes" id="UP000306402">
    <property type="component" value="Unassembled WGS sequence"/>
</dbReference>
<dbReference type="InterPro" id="IPR000383">
    <property type="entry name" value="Xaa-Pro-like_dom"/>
</dbReference>
<proteinExistence type="predicted"/>
<dbReference type="NCBIfam" id="TIGR00976">
    <property type="entry name" value="CocE_NonD"/>
    <property type="match status" value="1"/>
</dbReference>
<feature type="signal peptide" evidence="2">
    <location>
        <begin position="1"/>
        <end position="22"/>
    </location>
</feature>
<dbReference type="InterPro" id="IPR005674">
    <property type="entry name" value="CocE/Ser_esterase"/>
</dbReference>
<sequence length="634" mass="72169">MKKTLLHFIFCLAIFTSASTFAQTKINQDSLYIREHYDKIERMIPMRDGVKLFTSIYIPKDISAAKTYPIMLNRTPYSVAPYGETVFKPLIGPSMFFAKEGYIVVYQDVRGKYMSEGDFEAYRPFIPNKKGNKDIDESSDTYDTIEWLIKNLEGNNGKVGTWGISAPGYYTTMTNVEAHPALKASSPQAPVTDWFMGDDRHHNGAFFLMGTFAFLSSYGAPRPVPTPTGTPQFSAYGTPDSYEFYKNLGPLKNVNEKIFHGENRIWNQMMENETYNDFWKARTPVPHLKNIKPAVMVVGGWFDQEDLYGPLKTYQGIENNKPKSPNLLVMGPWIHGGWARGLGEYLGNIRFGSQTSLFYQRDIEFPFFNHYLKGTADPALPKAMIFETGANEWRQYDQWPPKNTVEKKLYMHPDGTLSFSPTMTTMQVGAKPDFKEYTSDPAKPVPYTSEIRIIRGSDFMYEDQRFAATRPDVLVFQSEILKEDVTISGNVFADLFVSTTGTDADFVVKLIDVYPGDAPNDSPINKNMKMGGFQLLIRGEVMRSKFRKSFSKPEAMVPGKIENVKFDMQDAAHRFKRGHKIMIQVQSSWFPLVDRNPQKFVNIYKASESDFQAAQHRVYLSGNSSSYVGVRVVE</sequence>
<dbReference type="AlphaFoldDB" id="A0A5R9L3V0"/>
<keyword evidence="2" id="KW-0732">Signal</keyword>
<feature type="domain" description="Xaa-Pro dipeptidyl-peptidase C-terminal" evidence="3">
    <location>
        <begin position="365"/>
        <end position="629"/>
    </location>
</feature>
<evidence type="ECO:0000256" key="2">
    <source>
        <dbReference type="SAM" id="SignalP"/>
    </source>
</evidence>
<feature type="chain" id="PRO_5024327283" evidence="2">
    <location>
        <begin position="23"/>
        <end position="634"/>
    </location>
</feature>
<evidence type="ECO:0000259" key="3">
    <source>
        <dbReference type="SMART" id="SM00939"/>
    </source>
</evidence>
<comment type="caution">
    <text evidence="4">The sequence shown here is derived from an EMBL/GenBank/DDBJ whole genome shotgun (WGS) entry which is preliminary data.</text>
</comment>
<dbReference type="InterPro" id="IPR029058">
    <property type="entry name" value="AB_hydrolase_fold"/>
</dbReference>
<evidence type="ECO:0000313" key="4">
    <source>
        <dbReference type="EMBL" id="TLV03254.1"/>
    </source>
</evidence>
<dbReference type="InterPro" id="IPR013736">
    <property type="entry name" value="Xaa-Pro_dipept_C"/>
</dbReference>
<keyword evidence="1 4" id="KW-0378">Hydrolase</keyword>
<dbReference type="Gene3D" id="1.10.3020.10">
    <property type="entry name" value="alpha-amino acid ester hydrolase ( Helical cap domain)"/>
    <property type="match status" value="1"/>
</dbReference>
<reference evidence="4 5" key="1">
    <citation type="submission" date="2019-05" db="EMBL/GenBank/DDBJ databases">
        <authorList>
            <person name="Qu J.-H."/>
        </authorList>
    </citation>
    <scope>NUCLEOTIDE SEQUENCE [LARGE SCALE GENOMIC DNA]</scope>
    <source>
        <strain evidence="4 5">T17</strain>
    </source>
</reference>
<dbReference type="Pfam" id="PF02129">
    <property type="entry name" value="Peptidase_S15"/>
    <property type="match status" value="1"/>
</dbReference>
<dbReference type="GO" id="GO:0008239">
    <property type="term" value="F:dipeptidyl-peptidase activity"/>
    <property type="evidence" value="ECO:0007669"/>
    <property type="project" value="InterPro"/>
</dbReference>